<dbReference type="Proteomes" id="UP000008064">
    <property type="component" value="Unassembled WGS sequence"/>
</dbReference>
<gene>
    <name evidence="8" type="ORF">SERLADRAFT_416006</name>
</gene>
<feature type="domain" description="Pop1 N-terminal" evidence="5">
    <location>
        <begin position="70"/>
        <end position="132"/>
    </location>
</feature>
<evidence type="ECO:0000313" key="8">
    <source>
        <dbReference type="EMBL" id="EGO23569.1"/>
    </source>
</evidence>
<dbReference type="GeneID" id="18813432"/>
<evidence type="ECO:0000259" key="7">
    <source>
        <dbReference type="Pfam" id="PF22770"/>
    </source>
</evidence>
<evidence type="ECO:0000256" key="2">
    <source>
        <dbReference type="ARBA" id="ARBA00022694"/>
    </source>
</evidence>
<feature type="region of interest" description="Disordered" evidence="4">
    <location>
        <begin position="283"/>
        <end position="319"/>
    </location>
</feature>
<feature type="domain" description="Pop1 N-terminal" evidence="5">
    <location>
        <begin position="150"/>
        <end position="220"/>
    </location>
</feature>
<dbReference type="InterPro" id="IPR055079">
    <property type="entry name" value="POP1_C"/>
</dbReference>
<keyword evidence="2" id="KW-0819">tRNA processing</keyword>
<sequence>MASKRKNDQSDENTSRNRKKLRVADARTIAVQSAESAAGGTNAAAGPSSRAASQFDSMKGLPTVLDVEKFTEARAFEIDAMQTAMKNASASSTHRAWQMLPRHLRRRAASHDVRRVPLRLREKARAEMDPVRRKALGRSIPKRGKGKQISRTEAFLKRQRDKTWLETHIWHAKRMKMENLWGYRLAVQPTEKSFRPSHRAAVHGSILHDASYYSLIEIKGSEVIIKSLLEMCCDPQGPGIKRCMTGARVLDSHIYKPGRYPFDLIAPVTVLWMPVAAGDPIKPPKKTVLRSSSNSKKSKRQDKGEQGGPSTAQTPPSAGDRVVWVRCHPAVHDTIFTALQTSASLSLQSAKQQDQSKHYEIEIADLRGQVNVFEIMGPKSSQVIKGALSPANDDKREEFKKFWSSLTDLQTTASLPRGMVVGFKVLDPRLKFPPKNARPQSNESGLPTSSPDFSFPTSILAQSQIWDEEKRNGLKKPRYKKKDLDERRSKNLVPGQGLNPLRQDDRIPVLLIQRSIENTASSNSALHGWTLILPAGWAMPFLSSLIFTGTRVAGQRERKTQAFEAGTAYFPRDYPFTDFYEQFAEERADEEKGSWERKPPAKRPNFEKLQTKSPWKPDWDVVLGIANSSRSTSDMVPTQRENNAPAGDADRHVIPWLLRGADVPAMLDNAFKIFNHTAAVLAEINRLRAKRFLDALGPSTRAEDLWKGALVSVKLNMRRKGAPSDLAIIYRIEDAEAKQLMDVTTKKTRMIEHDPSTEIEISQATPSPASVIGYVTSGNFSLSRGHSFAIGAVPVAQFFNLQQQAQRLGNLDLLEG</sequence>
<dbReference type="InterPro" id="IPR009723">
    <property type="entry name" value="Pop1_N"/>
</dbReference>
<evidence type="ECO:0000259" key="5">
    <source>
        <dbReference type="Pfam" id="PF06978"/>
    </source>
</evidence>
<dbReference type="GO" id="GO:0001682">
    <property type="term" value="P:tRNA 5'-leader removal"/>
    <property type="evidence" value="ECO:0007669"/>
    <property type="project" value="InterPro"/>
</dbReference>
<feature type="region of interest" description="Disordered" evidence="4">
    <location>
        <begin position="1"/>
        <end position="55"/>
    </location>
</feature>
<dbReference type="InterPro" id="IPR012590">
    <property type="entry name" value="POPLD_dom"/>
</dbReference>
<protein>
    <recommendedName>
        <fullName evidence="9">POP1-domain-containing protein</fullName>
    </recommendedName>
</protein>
<feature type="region of interest" description="Disordered" evidence="4">
    <location>
        <begin position="588"/>
        <end position="612"/>
    </location>
</feature>
<proteinExistence type="predicted"/>
<dbReference type="KEGG" id="sla:SERLADRAFT_416006"/>
<evidence type="ECO:0000256" key="4">
    <source>
        <dbReference type="SAM" id="MobiDB-lite"/>
    </source>
</evidence>
<evidence type="ECO:0000259" key="6">
    <source>
        <dbReference type="Pfam" id="PF08170"/>
    </source>
</evidence>
<name>F8NY97_SERL9</name>
<reference evidence="8" key="1">
    <citation type="submission" date="2011-04" db="EMBL/GenBank/DDBJ databases">
        <title>Evolution of plant cell wall degrading machinery underlies the functional diversity of forest fungi.</title>
        <authorList>
            <consortium name="US DOE Joint Genome Institute (JGI-PGF)"/>
            <person name="Eastwood D.C."/>
            <person name="Floudas D."/>
            <person name="Binder M."/>
            <person name="Majcherczyk A."/>
            <person name="Schneider P."/>
            <person name="Aerts A."/>
            <person name="Asiegbu F.O."/>
            <person name="Baker S.E."/>
            <person name="Barry K."/>
            <person name="Bendiksby M."/>
            <person name="Blumentritt M."/>
            <person name="Coutinho P.M."/>
            <person name="Cullen D."/>
            <person name="Cullen D."/>
            <person name="Gathman A."/>
            <person name="Goodell B."/>
            <person name="Henrissat B."/>
            <person name="Ihrmark K."/>
            <person name="Kauserud H."/>
            <person name="Kohler A."/>
            <person name="LaButti K."/>
            <person name="Lapidus A."/>
            <person name="Lavin J.L."/>
            <person name="Lee Y.-H."/>
            <person name="Lindquist E."/>
            <person name="Lilly W."/>
            <person name="Lucas S."/>
            <person name="Morin E."/>
            <person name="Murat C."/>
            <person name="Oguiza J.A."/>
            <person name="Park J."/>
            <person name="Pisabarro A.G."/>
            <person name="Riley R."/>
            <person name="Rosling A."/>
            <person name="Salamov A."/>
            <person name="Schmidt O."/>
            <person name="Schmutz J."/>
            <person name="Skrede I."/>
            <person name="Stenlid J."/>
            <person name="Wiebenga A."/>
            <person name="Xie X."/>
            <person name="Kues U."/>
            <person name="Hibbett D.S."/>
            <person name="Hoffmeister D."/>
            <person name="Hogberg N."/>
            <person name="Martin F."/>
            <person name="Grigoriev I.V."/>
            <person name="Watkinson S.C."/>
        </authorList>
    </citation>
    <scope>NUCLEOTIDE SEQUENCE</scope>
    <source>
        <strain evidence="8">S7.9</strain>
    </source>
</reference>
<feature type="domain" description="POP1 C-terminal" evidence="7">
    <location>
        <begin position="749"/>
        <end position="805"/>
    </location>
</feature>
<feature type="compositionally biased region" description="Low complexity" evidence="4">
    <location>
        <begin position="33"/>
        <end position="49"/>
    </location>
</feature>
<organism>
    <name type="scientific">Serpula lacrymans var. lacrymans (strain S7.9)</name>
    <name type="common">Dry rot fungus</name>
    <dbReference type="NCBI Taxonomy" id="578457"/>
    <lineage>
        <taxon>Eukaryota</taxon>
        <taxon>Fungi</taxon>
        <taxon>Dikarya</taxon>
        <taxon>Basidiomycota</taxon>
        <taxon>Agaricomycotina</taxon>
        <taxon>Agaricomycetes</taxon>
        <taxon>Agaricomycetidae</taxon>
        <taxon>Boletales</taxon>
        <taxon>Coniophorineae</taxon>
        <taxon>Serpulaceae</taxon>
        <taxon>Serpula</taxon>
    </lineage>
</organism>
<dbReference type="PANTHER" id="PTHR22731">
    <property type="entry name" value="RIBONUCLEASES P/MRP PROTEIN SUBUNIT POP1"/>
    <property type="match status" value="1"/>
</dbReference>
<dbReference type="HOGENOM" id="CLU_007205_2_0_1"/>
<feature type="compositionally biased region" description="Basic and acidic residues" evidence="4">
    <location>
        <begin position="1"/>
        <end position="15"/>
    </location>
</feature>
<feature type="region of interest" description="Disordered" evidence="4">
    <location>
        <begin position="431"/>
        <end position="452"/>
    </location>
</feature>
<evidence type="ECO:0008006" key="9">
    <source>
        <dbReference type="Google" id="ProtNLM"/>
    </source>
</evidence>
<dbReference type="Pfam" id="PF22770">
    <property type="entry name" value="POP1_C"/>
    <property type="match status" value="1"/>
</dbReference>
<feature type="region of interest" description="Disordered" evidence="4">
    <location>
        <begin position="471"/>
        <end position="499"/>
    </location>
</feature>
<evidence type="ECO:0000256" key="1">
    <source>
        <dbReference type="ARBA" id="ARBA00004123"/>
    </source>
</evidence>
<evidence type="ECO:0000256" key="3">
    <source>
        <dbReference type="ARBA" id="ARBA00023242"/>
    </source>
</evidence>
<dbReference type="PANTHER" id="PTHR22731:SF3">
    <property type="entry name" value="RIBONUCLEASES P_MRP PROTEIN SUBUNIT POP1"/>
    <property type="match status" value="1"/>
</dbReference>
<dbReference type="AlphaFoldDB" id="F8NY97"/>
<keyword evidence="3" id="KW-0539">Nucleus</keyword>
<dbReference type="GO" id="GO:0000172">
    <property type="term" value="C:ribonuclease MRP complex"/>
    <property type="evidence" value="ECO:0007669"/>
    <property type="project" value="InterPro"/>
</dbReference>
<dbReference type="Pfam" id="PF08170">
    <property type="entry name" value="POPLD"/>
    <property type="match status" value="1"/>
</dbReference>
<dbReference type="InterPro" id="IPR039182">
    <property type="entry name" value="Pop1"/>
</dbReference>
<dbReference type="RefSeq" id="XP_007319331.1">
    <property type="nucleotide sequence ID" value="XM_007319269.1"/>
</dbReference>
<comment type="subcellular location">
    <subcellularLocation>
        <location evidence="1">Nucleus</location>
    </subcellularLocation>
</comment>
<dbReference type="Pfam" id="PF06978">
    <property type="entry name" value="POP1_N"/>
    <property type="match status" value="2"/>
</dbReference>
<accession>F8NY97</accession>
<dbReference type="EMBL" id="GL945435">
    <property type="protein sequence ID" value="EGO23569.1"/>
    <property type="molecule type" value="Genomic_DNA"/>
</dbReference>
<feature type="domain" description="POPLD" evidence="6">
    <location>
        <begin position="528"/>
        <end position="619"/>
    </location>
</feature>
<dbReference type="OrthoDB" id="442863at2759"/>
<dbReference type="GO" id="GO:0005655">
    <property type="term" value="C:nucleolar ribonuclease P complex"/>
    <property type="evidence" value="ECO:0007669"/>
    <property type="project" value="InterPro"/>
</dbReference>